<evidence type="ECO:0000256" key="3">
    <source>
        <dbReference type="ARBA" id="ARBA00023163"/>
    </source>
</evidence>
<evidence type="ECO:0000313" key="6">
    <source>
        <dbReference type="EMBL" id="AOR30043.1"/>
    </source>
</evidence>
<reference evidence="7" key="1">
    <citation type="submission" date="2016-09" db="EMBL/GenBank/DDBJ databases">
        <title>Streptomyces puniciscabiei strain:TW1S1 Genome sequencing and assembly.</title>
        <authorList>
            <person name="Kim M.-K."/>
            <person name="Kim S.B."/>
        </authorList>
    </citation>
    <scope>NUCLEOTIDE SEQUENCE [LARGE SCALE GENOMIC DNA]</scope>
    <source>
        <strain evidence="7">TW1S1</strain>
    </source>
</reference>
<dbReference type="PANTHER" id="PTHR30055">
    <property type="entry name" value="HTH-TYPE TRANSCRIPTIONAL REGULATOR RUTR"/>
    <property type="match status" value="1"/>
</dbReference>
<accession>A0A1D7Y385</accession>
<feature type="domain" description="HTH tetR-type" evidence="5">
    <location>
        <begin position="8"/>
        <end position="68"/>
    </location>
</feature>
<keyword evidence="1" id="KW-0805">Transcription regulation</keyword>
<dbReference type="InterPro" id="IPR009057">
    <property type="entry name" value="Homeodomain-like_sf"/>
</dbReference>
<feature type="DNA-binding region" description="H-T-H motif" evidence="4">
    <location>
        <begin position="31"/>
        <end position="50"/>
    </location>
</feature>
<protein>
    <submittedName>
        <fullName evidence="6">TetR family transcriptional regulator</fullName>
    </submittedName>
</protein>
<evidence type="ECO:0000256" key="4">
    <source>
        <dbReference type="PROSITE-ProRule" id="PRU00335"/>
    </source>
</evidence>
<evidence type="ECO:0000256" key="1">
    <source>
        <dbReference type="ARBA" id="ARBA00023015"/>
    </source>
</evidence>
<dbReference type="RefSeq" id="WP_069776697.1">
    <property type="nucleotide sequence ID" value="NZ_CP017248.1"/>
</dbReference>
<dbReference type="GO" id="GO:0000976">
    <property type="term" value="F:transcription cis-regulatory region binding"/>
    <property type="evidence" value="ECO:0007669"/>
    <property type="project" value="TreeGrafter"/>
</dbReference>
<name>A0A1D7Y385_9ACTN</name>
<evidence type="ECO:0000256" key="2">
    <source>
        <dbReference type="ARBA" id="ARBA00023125"/>
    </source>
</evidence>
<sequence length="195" mass="20473">MPTGIALRDAREHLFAAAARVLLRDGANALTSRAVTTEAGVAKGLLHRHFADFDDFLTQFVLDHVGRIEAQADALRESAGTGAVVATLTRGLTDLFDSITLSIVGLVISRDAVRTRLREVTGGGLPVLRQATGMIHSYLAAERDLGRLTAGADIDTLAPTLVGAAHLLFAGREDAPPAVGEVERVVTTVMADALA</sequence>
<dbReference type="PROSITE" id="PS50977">
    <property type="entry name" value="HTH_TETR_2"/>
    <property type="match status" value="1"/>
</dbReference>
<keyword evidence="7" id="KW-1185">Reference proteome</keyword>
<dbReference type="AlphaFoldDB" id="A0A1D7Y385"/>
<organism evidence="6 7">
    <name type="scientific">Streptomyces fodineus</name>
    <dbReference type="NCBI Taxonomy" id="1904616"/>
    <lineage>
        <taxon>Bacteria</taxon>
        <taxon>Bacillati</taxon>
        <taxon>Actinomycetota</taxon>
        <taxon>Actinomycetes</taxon>
        <taxon>Kitasatosporales</taxon>
        <taxon>Streptomycetaceae</taxon>
        <taxon>Streptomyces</taxon>
    </lineage>
</organism>
<dbReference type="SUPFAM" id="SSF46689">
    <property type="entry name" value="Homeodomain-like"/>
    <property type="match status" value="1"/>
</dbReference>
<dbReference type="InterPro" id="IPR001647">
    <property type="entry name" value="HTH_TetR"/>
</dbReference>
<gene>
    <name evidence="6" type="ORF">BFF78_02225</name>
</gene>
<keyword evidence="2 4" id="KW-0238">DNA-binding</keyword>
<dbReference type="PANTHER" id="PTHR30055:SF238">
    <property type="entry name" value="MYCOFACTOCIN BIOSYNTHESIS TRANSCRIPTIONAL REGULATOR MFTR-RELATED"/>
    <property type="match status" value="1"/>
</dbReference>
<dbReference type="EMBL" id="CP017248">
    <property type="protein sequence ID" value="AOR30043.1"/>
    <property type="molecule type" value="Genomic_DNA"/>
</dbReference>
<keyword evidence="3" id="KW-0804">Transcription</keyword>
<evidence type="ECO:0000259" key="5">
    <source>
        <dbReference type="PROSITE" id="PS50977"/>
    </source>
</evidence>
<evidence type="ECO:0000313" key="7">
    <source>
        <dbReference type="Proteomes" id="UP000094960"/>
    </source>
</evidence>
<dbReference type="Proteomes" id="UP000094960">
    <property type="component" value="Chromosome"/>
</dbReference>
<dbReference type="KEGG" id="spun:BFF78_02225"/>
<dbReference type="Gene3D" id="1.10.357.10">
    <property type="entry name" value="Tetracycline Repressor, domain 2"/>
    <property type="match status" value="1"/>
</dbReference>
<dbReference type="GO" id="GO:0003700">
    <property type="term" value="F:DNA-binding transcription factor activity"/>
    <property type="evidence" value="ECO:0007669"/>
    <property type="project" value="TreeGrafter"/>
</dbReference>
<dbReference type="InterPro" id="IPR050109">
    <property type="entry name" value="HTH-type_TetR-like_transc_reg"/>
</dbReference>
<proteinExistence type="predicted"/>
<dbReference type="Pfam" id="PF00440">
    <property type="entry name" value="TetR_N"/>
    <property type="match status" value="1"/>
</dbReference>